<keyword evidence="3" id="KW-0813">Transport</keyword>
<evidence type="ECO:0000313" key="27">
    <source>
        <dbReference type="EMBL" id="MBO8431776.1"/>
    </source>
</evidence>
<feature type="domain" description="Major facilitator superfamily (MFS) profile" evidence="26">
    <location>
        <begin position="19"/>
        <end position="459"/>
    </location>
</feature>
<evidence type="ECO:0000313" key="28">
    <source>
        <dbReference type="Proteomes" id="UP000823612"/>
    </source>
</evidence>
<feature type="transmembrane region" description="Helical" evidence="25">
    <location>
        <begin position="348"/>
        <end position="368"/>
    </location>
</feature>
<keyword evidence="4 25" id="KW-0812">Transmembrane</keyword>
<evidence type="ECO:0000256" key="16">
    <source>
        <dbReference type="ARBA" id="ARBA00044900"/>
    </source>
</evidence>
<evidence type="ECO:0000256" key="25">
    <source>
        <dbReference type="SAM" id="Phobius"/>
    </source>
</evidence>
<feature type="transmembrane region" description="Helical" evidence="25">
    <location>
        <begin position="380"/>
        <end position="403"/>
    </location>
</feature>
<reference evidence="27" key="1">
    <citation type="submission" date="2020-10" db="EMBL/GenBank/DDBJ databases">
        <authorList>
            <person name="Gilroy R."/>
        </authorList>
    </citation>
    <scope>NUCLEOTIDE SEQUENCE</scope>
    <source>
        <strain evidence="27">2889</strain>
    </source>
</reference>
<feature type="transmembrane region" description="Helical" evidence="25">
    <location>
        <begin position="322"/>
        <end position="342"/>
    </location>
</feature>
<evidence type="ECO:0000256" key="21">
    <source>
        <dbReference type="ARBA" id="ARBA00044985"/>
    </source>
</evidence>
<dbReference type="InterPro" id="IPR052187">
    <property type="entry name" value="MFSD1"/>
</dbReference>
<dbReference type="Pfam" id="PF07690">
    <property type="entry name" value="MFS_1"/>
    <property type="match status" value="1"/>
</dbReference>
<dbReference type="GO" id="GO:0022857">
    <property type="term" value="F:transmembrane transporter activity"/>
    <property type="evidence" value="ECO:0007669"/>
    <property type="project" value="InterPro"/>
</dbReference>
<comment type="catalytic activity">
    <reaction evidence="18">
        <text>L-histidyl-L-alpha-amino acid(out) = L-histidyl-L-alpha-amino acid(in)</text>
        <dbReference type="Rhea" id="RHEA:79379"/>
        <dbReference type="ChEBI" id="CHEBI:229964"/>
    </reaction>
</comment>
<evidence type="ECO:0000256" key="5">
    <source>
        <dbReference type="ARBA" id="ARBA00022989"/>
    </source>
</evidence>
<evidence type="ECO:0000256" key="23">
    <source>
        <dbReference type="ARBA" id="ARBA00045709"/>
    </source>
</evidence>
<evidence type="ECO:0000256" key="1">
    <source>
        <dbReference type="ARBA" id="ARBA00004155"/>
    </source>
</evidence>
<reference evidence="27" key="2">
    <citation type="journal article" date="2021" name="PeerJ">
        <title>Extensive microbial diversity within the chicken gut microbiome revealed by metagenomics and culture.</title>
        <authorList>
            <person name="Gilroy R."/>
            <person name="Ravi A."/>
            <person name="Getino M."/>
            <person name="Pursley I."/>
            <person name="Horton D.L."/>
            <person name="Alikhan N.F."/>
            <person name="Baker D."/>
            <person name="Gharbi K."/>
            <person name="Hall N."/>
            <person name="Watson M."/>
            <person name="Adriaenssens E.M."/>
            <person name="Foster-Nyarko E."/>
            <person name="Jarju S."/>
            <person name="Secka A."/>
            <person name="Antonio M."/>
            <person name="Oren A."/>
            <person name="Chaudhuri R.R."/>
            <person name="La Ragione R."/>
            <person name="Hildebrand F."/>
            <person name="Pallen M.J."/>
        </authorList>
    </citation>
    <scope>NUCLEOTIDE SEQUENCE</scope>
    <source>
        <strain evidence="27">2889</strain>
    </source>
</reference>
<evidence type="ECO:0000256" key="6">
    <source>
        <dbReference type="ARBA" id="ARBA00023136"/>
    </source>
</evidence>
<dbReference type="Proteomes" id="UP000823612">
    <property type="component" value="Unassembled WGS sequence"/>
</dbReference>
<comment type="catalytic activity">
    <reaction evidence="12">
        <text>L-lysyl-L-alpha-amino acid(out) = L-lysyl-L-alpha-amino acid(in)</text>
        <dbReference type="Rhea" id="RHEA:79387"/>
        <dbReference type="ChEBI" id="CHEBI:229965"/>
    </reaction>
</comment>
<feature type="transmembrane region" description="Helical" evidence="25">
    <location>
        <begin position="54"/>
        <end position="77"/>
    </location>
</feature>
<evidence type="ECO:0000256" key="7">
    <source>
        <dbReference type="ARBA" id="ARBA00023228"/>
    </source>
</evidence>
<comment type="catalytic activity">
    <reaction evidence="11">
        <text>L-alpha-aminoacyl-L-histidine(out) = L-alpha-aminoacyl-L-histidine(in)</text>
        <dbReference type="Rhea" id="RHEA:79375"/>
        <dbReference type="ChEBI" id="CHEBI:229967"/>
    </reaction>
</comment>
<dbReference type="AlphaFoldDB" id="A0A9D9DSQ9"/>
<dbReference type="InterPro" id="IPR011701">
    <property type="entry name" value="MFS"/>
</dbReference>
<comment type="catalytic activity">
    <reaction evidence="13">
        <text>L-alpha-aminoacyl-L-lysine(out) = L-alpha-aminoacyl-L-lysine(in)</text>
        <dbReference type="Rhea" id="RHEA:79383"/>
        <dbReference type="ChEBI" id="CHEBI:229966"/>
    </reaction>
</comment>
<evidence type="ECO:0000256" key="24">
    <source>
        <dbReference type="ARBA" id="ARBA00046376"/>
    </source>
</evidence>
<dbReference type="EMBL" id="JADIMZ010000009">
    <property type="protein sequence ID" value="MBO8431776.1"/>
    <property type="molecule type" value="Genomic_DNA"/>
</dbReference>
<comment type="catalytic activity">
    <reaction evidence="20">
        <text>L-lysyl-glycine(out) = L-lysyl-glycine(in)</text>
        <dbReference type="Rhea" id="RHEA:79407"/>
        <dbReference type="ChEBI" id="CHEBI:191202"/>
    </reaction>
</comment>
<evidence type="ECO:0000256" key="4">
    <source>
        <dbReference type="ARBA" id="ARBA00022692"/>
    </source>
</evidence>
<comment type="catalytic activity">
    <reaction evidence="8">
        <text>L-lysyl-L-alanine(out) = L-lysyl-L-alanine(in)</text>
        <dbReference type="Rhea" id="RHEA:79399"/>
        <dbReference type="ChEBI" id="CHEBI:229954"/>
    </reaction>
</comment>
<dbReference type="PROSITE" id="PS50850">
    <property type="entry name" value="MFS"/>
    <property type="match status" value="1"/>
</dbReference>
<evidence type="ECO:0000256" key="17">
    <source>
        <dbReference type="ARBA" id="ARBA00044903"/>
    </source>
</evidence>
<dbReference type="SUPFAM" id="SSF103473">
    <property type="entry name" value="MFS general substrate transporter"/>
    <property type="match status" value="1"/>
</dbReference>
<evidence type="ECO:0000256" key="15">
    <source>
        <dbReference type="ARBA" id="ARBA00044899"/>
    </source>
</evidence>
<protein>
    <recommendedName>
        <fullName evidence="21">Lysosomal dipeptide transporter MFSD1</fullName>
    </recommendedName>
    <alternativeName>
        <fullName evidence="22">Major facilitator superfamily domain-containing protein 1</fullName>
    </alternativeName>
</protein>
<accession>A0A9D9DSQ9</accession>
<keyword evidence="7" id="KW-0458">Lysosome</keyword>
<evidence type="ECO:0000256" key="8">
    <source>
        <dbReference type="ARBA" id="ARBA00044876"/>
    </source>
</evidence>
<evidence type="ECO:0000256" key="11">
    <source>
        <dbReference type="ARBA" id="ARBA00044884"/>
    </source>
</evidence>
<dbReference type="InterPro" id="IPR036259">
    <property type="entry name" value="MFS_trans_sf"/>
</dbReference>
<sequence length="472" mass="51665">MTEKLQQTLRDSAGARWAALILIALMMFFAYMFVDVMSPLQTLIESERGWTPNVFGTYAASEYILNVCGFLILAGIILDKCGVRFTGTLSASLMVVGAAIKYIAISDFFQDSALCAWLGSWWTAMPGSAKLACLGFMIFGCGCEMAGITVSRAIAKWFAGKEMALAMGLEMAIARLGVFAVLSLSPFLAAKFDQSVVAPIAFCTVLLLIGLINFIVFSVMDRKLDKQLGVGKDAGSEEDQFKFSDIKYIFGSKMFWLIALLCVLYYSAIFPFQRYATNFLESTLTIPADEAANIFRWFPILAMILTPVLGSFIDYKGKGASMLMYGALIMIICHLSYAFILPAYPAKWLAFVITVVLGVSFSLVPAALWPSVPKVIDGKILGSAYALIFWVQNIGLCFVPKIIGNVLNSTNPGVAEARNQAMMQGTAMPAYDYTVPMIIFASFGVVAFLLGIWLKAEDKRKGYGLELPNVKK</sequence>
<evidence type="ECO:0000256" key="10">
    <source>
        <dbReference type="ARBA" id="ARBA00044881"/>
    </source>
</evidence>
<name>A0A9D9DSQ9_9BACT</name>
<proteinExistence type="inferred from homology"/>
<dbReference type="Gene3D" id="1.20.1250.20">
    <property type="entry name" value="MFS general substrate transporter like domains"/>
    <property type="match status" value="2"/>
</dbReference>
<evidence type="ECO:0000256" key="13">
    <source>
        <dbReference type="ARBA" id="ARBA00044893"/>
    </source>
</evidence>
<evidence type="ECO:0000256" key="20">
    <source>
        <dbReference type="ARBA" id="ARBA00044924"/>
    </source>
</evidence>
<comment type="catalytic activity">
    <reaction evidence="14">
        <text>L-aspartyl-L-lysine(out) = L-aspartyl-L-lysine(in)</text>
        <dbReference type="Rhea" id="RHEA:79411"/>
        <dbReference type="ChEBI" id="CHEBI:229953"/>
    </reaction>
</comment>
<evidence type="ECO:0000256" key="19">
    <source>
        <dbReference type="ARBA" id="ARBA00044919"/>
    </source>
</evidence>
<feature type="transmembrane region" description="Helical" evidence="25">
    <location>
        <begin position="196"/>
        <end position="217"/>
    </location>
</feature>
<comment type="catalytic activity">
    <reaction evidence="16">
        <text>L-lysyl-L-lysine(out) = L-lysyl-L-lysine(in)</text>
        <dbReference type="Rhea" id="RHEA:79403"/>
        <dbReference type="ChEBI" id="CHEBI:229956"/>
    </reaction>
</comment>
<evidence type="ECO:0000256" key="9">
    <source>
        <dbReference type="ARBA" id="ARBA00044878"/>
    </source>
</evidence>
<comment type="subunit">
    <text evidence="24">Homodimer. Interacts with lysosomal protein GLMP (via lumenal domain); the interaction starts while both proteins are still in the endoplasmic reticulum and is required for stabilization of MFSD1 in lysosomes but has no direct effect on its targeting to lysosomes or transporter activity.</text>
</comment>
<evidence type="ECO:0000256" key="3">
    <source>
        <dbReference type="ARBA" id="ARBA00022448"/>
    </source>
</evidence>
<feature type="transmembrane region" description="Helical" evidence="25">
    <location>
        <begin position="172"/>
        <end position="190"/>
    </location>
</feature>
<keyword evidence="6 25" id="KW-0472">Membrane</keyword>
<keyword evidence="5 25" id="KW-1133">Transmembrane helix</keyword>
<comment type="similarity">
    <text evidence="2">Belongs to the major facilitator superfamily.</text>
</comment>
<comment type="catalytic activity">
    <reaction evidence="9">
        <text>L-histidyl-glycine(out) = L-histidyl-glycine(in)</text>
        <dbReference type="Rhea" id="RHEA:79395"/>
        <dbReference type="ChEBI" id="CHEBI:229957"/>
    </reaction>
</comment>
<dbReference type="GO" id="GO:0005765">
    <property type="term" value="C:lysosomal membrane"/>
    <property type="evidence" value="ECO:0007669"/>
    <property type="project" value="UniProtKB-SubCell"/>
</dbReference>
<feature type="transmembrane region" description="Helical" evidence="25">
    <location>
        <begin position="294"/>
        <end position="315"/>
    </location>
</feature>
<comment type="catalytic activity">
    <reaction evidence="17">
        <text>L-arginyl-glycine(out) = L-arginyl-glycine(in)</text>
        <dbReference type="Rhea" id="RHEA:79391"/>
        <dbReference type="ChEBI" id="CHEBI:229955"/>
    </reaction>
</comment>
<feature type="transmembrane region" description="Helical" evidence="25">
    <location>
        <begin position="89"/>
        <end position="109"/>
    </location>
</feature>
<evidence type="ECO:0000256" key="2">
    <source>
        <dbReference type="ARBA" id="ARBA00008335"/>
    </source>
</evidence>
<comment type="catalytic activity">
    <reaction evidence="10">
        <text>L-alpha-aminoacyl-L-arginine(out) = L-alpha-aminoacyl-L-arginine(in)</text>
        <dbReference type="Rhea" id="RHEA:79367"/>
        <dbReference type="ChEBI" id="CHEBI:229968"/>
    </reaction>
</comment>
<feature type="transmembrane region" description="Helical" evidence="25">
    <location>
        <begin position="129"/>
        <end position="151"/>
    </location>
</feature>
<evidence type="ECO:0000256" key="14">
    <source>
        <dbReference type="ARBA" id="ARBA00044898"/>
    </source>
</evidence>
<evidence type="ECO:0000256" key="22">
    <source>
        <dbReference type="ARBA" id="ARBA00045018"/>
    </source>
</evidence>
<comment type="catalytic activity">
    <reaction evidence="19">
        <text>L-alanyl-L-lysine(out) = L-alanyl-L-lysine(in)</text>
        <dbReference type="Rhea" id="RHEA:79415"/>
        <dbReference type="ChEBI" id="CHEBI:192470"/>
    </reaction>
</comment>
<feature type="transmembrane region" description="Helical" evidence="25">
    <location>
        <begin position="433"/>
        <end position="454"/>
    </location>
</feature>
<comment type="function">
    <text evidence="23">Lysosomal dipeptide uniporter that selectively exports lysine, arginine or histidine-containing dipeptides with a net positive charge from the lysosome lumen into the cytosol. Could play a role in a specific type of protein O-glycosylation indirectly regulating macrophages migration and tissue invasion. Also essential for liver homeostasis.</text>
</comment>
<dbReference type="PANTHER" id="PTHR23512:SF3">
    <property type="entry name" value="MAJOR FACILITATOR SUPERFAMILY DOMAIN-CONTAINING PROTEIN 1"/>
    <property type="match status" value="1"/>
</dbReference>
<evidence type="ECO:0000256" key="18">
    <source>
        <dbReference type="ARBA" id="ARBA00044912"/>
    </source>
</evidence>
<organism evidence="27 28">
    <name type="scientific">Candidatus Pullibacteroides excrementavium</name>
    <dbReference type="NCBI Taxonomy" id="2840905"/>
    <lineage>
        <taxon>Bacteria</taxon>
        <taxon>Pseudomonadati</taxon>
        <taxon>Bacteroidota</taxon>
        <taxon>Bacteroidia</taxon>
        <taxon>Bacteroidales</taxon>
        <taxon>Candidatus Pullibacteroides</taxon>
    </lineage>
</organism>
<comment type="catalytic activity">
    <reaction evidence="15">
        <text>L-arginyl-L-alpha-amino acid(out) = L-arginyl-L-alpha-amino acid(in)</text>
        <dbReference type="Rhea" id="RHEA:79371"/>
        <dbReference type="ChEBI" id="CHEBI:84315"/>
    </reaction>
</comment>
<dbReference type="PANTHER" id="PTHR23512">
    <property type="entry name" value="MAJOR FACILITATOR SUPERFAMILY DOMAIN-CONTAINING PROTEIN 1"/>
    <property type="match status" value="1"/>
</dbReference>
<dbReference type="InterPro" id="IPR020846">
    <property type="entry name" value="MFS_dom"/>
</dbReference>
<gene>
    <name evidence="27" type="ORF">IAB08_00570</name>
</gene>
<feature type="transmembrane region" description="Helical" evidence="25">
    <location>
        <begin position="14"/>
        <end position="34"/>
    </location>
</feature>
<evidence type="ECO:0000259" key="26">
    <source>
        <dbReference type="PROSITE" id="PS50850"/>
    </source>
</evidence>
<evidence type="ECO:0000256" key="12">
    <source>
        <dbReference type="ARBA" id="ARBA00044891"/>
    </source>
</evidence>
<comment type="subcellular location">
    <subcellularLocation>
        <location evidence="1">Lysosome membrane</location>
        <topology evidence="1">Multi-pass membrane protein</topology>
    </subcellularLocation>
</comment>
<feature type="transmembrane region" description="Helical" evidence="25">
    <location>
        <begin position="254"/>
        <end position="274"/>
    </location>
</feature>
<comment type="caution">
    <text evidence="27">The sequence shown here is derived from an EMBL/GenBank/DDBJ whole genome shotgun (WGS) entry which is preliminary data.</text>
</comment>